<accession>A0A1M7PUJ4</accession>
<reference evidence="2" key="1">
    <citation type="submission" date="2016-11" db="EMBL/GenBank/DDBJ databases">
        <authorList>
            <person name="Varghese N."/>
            <person name="Submissions S."/>
        </authorList>
    </citation>
    <scope>NUCLEOTIDE SEQUENCE [LARGE SCALE GENOMIC DNA]</scope>
    <source>
        <strain evidence="2">CGMCC 1.2749</strain>
    </source>
</reference>
<proteinExistence type="predicted"/>
<evidence type="ECO:0000313" key="1">
    <source>
        <dbReference type="EMBL" id="SHN21134.1"/>
    </source>
</evidence>
<name>A0A1M7PUJ4_9FLAO</name>
<dbReference type="RefSeq" id="WP_073211801.1">
    <property type="nucleotide sequence ID" value="NZ_FRCL01000023.1"/>
</dbReference>
<dbReference type="EMBL" id="FRCL01000023">
    <property type="protein sequence ID" value="SHN21134.1"/>
    <property type="molecule type" value="Genomic_DNA"/>
</dbReference>
<protein>
    <submittedName>
        <fullName evidence="1">Uncharacterized protein</fullName>
    </submittedName>
</protein>
<dbReference type="STRING" id="178356.SAMN05216269_12318"/>
<organism evidence="1 2">
    <name type="scientific">Flavobacterium xinjiangense</name>
    <dbReference type="NCBI Taxonomy" id="178356"/>
    <lineage>
        <taxon>Bacteria</taxon>
        <taxon>Pseudomonadati</taxon>
        <taxon>Bacteroidota</taxon>
        <taxon>Flavobacteriia</taxon>
        <taxon>Flavobacteriales</taxon>
        <taxon>Flavobacteriaceae</taxon>
        <taxon>Flavobacterium</taxon>
    </lineage>
</organism>
<dbReference type="AlphaFoldDB" id="A0A1M7PUJ4"/>
<keyword evidence="2" id="KW-1185">Reference proteome</keyword>
<evidence type="ECO:0000313" key="2">
    <source>
        <dbReference type="Proteomes" id="UP000184092"/>
    </source>
</evidence>
<dbReference type="Proteomes" id="UP000184092">
    <property type="component" value="Unassembled WGS sequence"/>
</dbReference>
<gene>
    <name evidence="1" type="ORF">SAMN05216269_12318</name>
</gene>
<sequence>MKKLISIVILVFNLLNCNSQNYSSIAYGKNGIISIPSDWKIYSEEWNNEITKKSGFNESEKKTILRTSDYLNSTIYLKLSTKILSDLVTKEELMSNDFLNLLNDDLLQTTQLIKSKNNIIKETIKAKTVNFGSGNGGVISYTYLNDRGKTRKTLIYTIIKGKKFYNLTTSWEIEKNIECEKIINKIKDNLIFSD</sequence>